<accession>A0AAD5VMA1</accession>
<feature type="domain" description="PPIase cyclophilin-type" evidence="11">
    <location>
        <begin position="383"/>
        <end position="539"/>
    </location>
</feature>
<evidence type="ECO:0000256" key="6">
    <source>
        <dbReference type="ARBA" id="ARBA00029569"/>
    </source>
</evidence>
<name>A0AAD5VMA1_9AGAR</name>
<evidence type="ECO:0000256" key="10">
    <source>
        <dbReference type="SAM" id="MobiDB-lite"/>
    </source>
</evidence>
<evidence type="ECO:0000259" key="11">
    <source>
        <dbReference type="PROSITE" id="PS50072"/>
    </source>
</evidence>
<feature type="region of interest" description="Disordered" evidence="10">
    <location>
        <begin position="20"/>
        <end position="50"/>
    </location>
</feature>
<dbReference type="SUPFAM" id="SSF50891">
    <property type="entry name" value="Cyclophilin-like"/>
    <property type="match status" value="1"/>
</dbReference>
<dbReference type="Gene3D" id="2.40.100.10">
    <property type="entry name" value="Cyclophilin-like"/>
    <property type="match status" value="1"/>
</dbReference>
<evidence type="ECO:0000313" key="12">
    <source>
        <dbReference type="EMBL" id="KAJ3563674.1"/>
    </source>
</evidence>
<dbReference type="InterPro" id="IPR055754">
    <property type="entry name" value="DUF7330"/>
</dbReference>
<dbReference type="GO" id="GO:0005737">
    <property type="term" value="C:cytoplasm"/>
    <property type="evidence" value="ECO:0007669"/>
    <property type="project" value="TreeGrafter"/>
</dbReference>
<organism evidence="12 13">
    <name type="scientific">Leucocoprinus birnbaumii</name>
    <dbReference type="NCBI Taxonomy" id="56174"/>
    <lineage>
        <taxon>Eukaryota</taxon>
        <taxon>Fungi</taxon>
        <taxon>Dikarya</taxon>
        <taxon>Basidiomycota</taxon>
        <taxon>Agaricomycotina</taxon>
        <taxon>Agaricomycetes</taxon>
        <taxon>Agaricomycetidae</taxon>
        <taxon>Agaricales</taxon>
        <taxon>Agaricineae</taxon>
        <taxon>Agaricaceae</taxon>
        <taxon>Leucocoprinus</taxon>
    </lineage>
</organism>
<protein>
    <recommendedName>
        <fullName evidence="3">Peptidyl-prolyl cis-trans isomerase</fullName>
        <ecNumber evidence="2">5.2.1.8</ecNumber>
    </recommendedName>
    <alternativeName>
        <fullName evidence="9">Cyclophilin</fullName>
    </alternativeName>
    <alternativeName>
        <fullName evidence="8">Cyclosporin A-binding protein</fullName>
    </alternativeName>
    <alternativeName>
        <fullName evidence="6">Rotamase</fullName>
    </alternativeName>
</protein>
<dbReference type="GO" id="GO:0006457">
    <property type="term" value="P:protein folding"/>
    <property type="evidence" value="ECO:0007669"/>
    <property type="project" value="InterPro"/>
</dbReference>
<dbReference type="PROSITE" id="PS50072">
    <property type="entry name" value="CSA_PPIASE_2"/>
    <property type="match status" value="1"/>
</dbReference>
<dbReference type="Proteomes" id="UP001213000">
    <property type="component" value="Unassembled WGS sequence"/>
</dbReference>
<evidence type="ECO:0000313" key="13">
    <source>
        <dbReference type="Proteomes" id="UP001213000"/>
    </source>
</evidence>
<dbReference type="CDD" id="cd01926">
    <property type="entry name" value="cyclophilin_ABH_like"/>
    <property type="match status" value="1"/>
</dbReference>
<evidence type="ECO:0000256" key="9">
    <source>
        <dbReference type="ARBA" id="ARBA00081826"/>
    </source>
</evidence>
<dbReference type="FunFam" id="2.40.100.10:FF:000013">
    <property type="entry name" value="Peptidyl-prolyl cis-trans isomerase"/>
    <property type="match status" value="1"/>
</dbReference>
<dbReference type="InterPro" id="IPR002130">
    <property type="entry name" value="Cyclophilin-type_PPIase_dom"/>
</dbReference>
<dbReference type="GO" id="GO:0003755">
    <property type="term" value="F:peptidyl-prolyl cis-trans isomerase activity"/>
    <property type="evidence" value="ECO:0007669"/>
    <property type="project" value="UniProtKB-KW"/>
</dbReference>
<evidence type="ECO:0000256" key="3">
    <source>
        <dbReference type="ARBA" id="ARBA00021047"/>
    </source>
</evidence>
<dbReference type="PRINTS" id="PR00153">
    <property type="entry name" value="CSAPPISMRASE"/>
</dbReference>
<reference evidence="12" key="1">
    <citation type="submission" date="2022-07" db="EMBL/GenBank/DDBJ databases">
        <title>Genome Sequence of Leucocoprinus birnbaumii.</title>
        <authorList>
            <person name="Buettner E."/>
        </authorList>
    </citation>
    <scope>NUCLEOTIDE SEQUENCE</scope>
    <source>
        <strain evidence="12">VT141</strain>
    </source>
</reference>
<keyword evidence="5" id="KW-0413">Isomerase</keyword>
<comment type="catalytic activity">
    <reaction evidence="1">
        <text>[protein]-peptidylproline (omega=180) = [protein]-peptidylproline (omega=0)</text>
        <dbReference type="Rhea" id="RHEA:16237"/>
        <dbReference type="Rhea" id="RHEA-COMP:10747"/>
        <dbReference type="Rhea" id="RHEA-COMP:10748"/>
        <dbReference type="ChEBI" id="CHEBI:83833"/>
        <dbReference type="ChEBI" id="CHEBI:83834"/>
        <dbReference type="EC" id="5.2.1.8"/>
    </reaction>
</comment>
<dbReference type="EMBL" id="JANIEX010000734">
    <property type="protein sequence ID" value="KAJ3563674.1"/>
    <property type="molecule type" value="Genomic_DNA"/>
</dbReference>
<evidence type="ECO:0000256" key="2">
    <source>
        <dbReference type="ARBA" id="ARBA00013194"/>
    </source>
</evidence>
<dbReference type="PROSITE" id="PS00170">
    <property type="entry name" value="CSA_PPIASE_1"/>
    <property type="match status" value="1"/>
</dbReference>
<evidence type="ECO:0000256" key="1">
    <source>
        <dbReference type="ARBA" id="ARBA00000971"/>
    </source>
</evidence>
<evidence type="ECO:0000256" key="5">
    <source>
        <dbReference type="ARBA" id="ARBA00023235"/>
    </source>
</evidence>
<dbReference type="EC" id="5.2.1.8" evidence="2"/>
<dbReference type="PANTHER" id="PTHR11071:SF561">
    <property type="entry name" value="PEPTIDYL-PROLYL CIS-TRANS ISOMERASE D-RELATED"/>
    <property type="match status" value="1"/>
</dbReference>
<dbReference type="InterPro" id="IPR029000">
    <property type="entry name" value="Cyclophilin-like_dom_sf"/>
</dbReference>
<dbReference type="GO" id="GO:0016018">
    <property type="term" value="F:cyclosporin A binding"/>
    <property type="evidence" value="ECO:0007669"/>
    <property type="project" value="TreeGrafter"/>
</dbReference>
<keyword evidence="4" id="KW-0697">Rotamase</keyword>
<sequence length="540" mass="59732">MIIVDNKQIEALEARQLAEEQALQEPPPTYASIQQATSSHQASSVPGENPTNYISITRVHDSVKETVTLDPMLYVPPLLLPPLSQDEVPGDRRHLRFESTHGSINATVKIVPCFGPGKCKIRMFMRSTHGGISARILGKEPRHPFQLIANSANGNIVLRLPRSFQGPIMISLRHGSVKFSDEINQRLTTFGEANGVRHCFVGDFSSWADSRKDWAGDEVVIEAKHGGVKIHYEDESAGVVVRTRPSLLNRFLGVHILYNHRSFCQQKPWEDAGRLKNPPKTPKGCCEGTAFLGILHPFSYGLKLRAPTENKQFPKFEHMWYDEIRCDHLIHPSHHRSNGNLRTLKTDQITRSSLFFILQTPSCPTYTCVIYSVAGDQLLTSSQFDITIADKPAGRIVFKLYDDIVPKTARNFRELATGQNGFGYAGSSFHRVIPQFMLQGGDFTKGNGTGGKSIYGEKFADENFTKKHDKPGLLSMANAGKNTNGSQFFITTVVTSWLDGAHVVFGEVVEGMSVVKQIETLGSQSGALKQKVTIAASGTV</sequence>
<dbReference type="PANTHER" id="PTHR11071">
    <property type="entry name" value="PEPTIDYL-PROLYL CIS-TRANS ISOMERASE"/>
    <property type="match status" value="1"/>
</dbReference>
<evidence type="ECO:0000256" key="8">
    <source>
        <dbReference type="ARBA" id="ARBA00043067"/>
    </source>
</evidence>
<evidence type="ECO:0000256" key="4">
    <source>
        <dbReference type="ARBA" id="ARBA00023110"/>
    </source>
</evidence>
<keyword evidence="13" id="KW-1185">Reference proteome</keyword>
<comment type="similarity">
    <text evidence="7">Belongs to the cyclophilin-type PPIase family. PPIase A subfamily.</text>
</comment>
<dbReference type="InterPro" id="IPR020892">
    <property type="entry name" value="Cyclophilin-type_PPIase_CS"/>
</dbReference>
<dbReference type="Pfam" id="PF00160">
    <property type="entry name" value="Pro_isomerase"/>
    <property type="match status" value="1"/>
</dbReference>
<proteinExistence type="inferred from homology"/>
<gene>
    <name evidence="12" type="ORF">NP233_g8788</name>
</gene>
<dbReference type="AlphaFoldDB" id="A0AAD5VMA1"/>
<dbReference type="Pfam" id="PF24016">
    <property type="entry name" value="DUF7330"/>
    <property type="match status" value="1"/>
</dbReference>
<comment type="caution">
    <text evidence="12">The sequence shown here is derived from an EMBL/GenBank/DDBJ whole genome shotgun (WGS) entry which is preliminary data.</text>
</comment>
<evidence type="ECO:0000256" key="7">
    <source>
        <dbReference type="ARBA" id="ARBA00037940"/>
    </source>
</evidence>
<feature type="compositionally biased region" description="Polar residues" evidence="10">
    <location>
        <begin position="31"/>
        <end position="50"/>
    </location>
</feature>